<protein>
    <submittedName>
        <fullName evidence="1">Uncharacterized protein</fullName>
    </submittedName>
</protein>
<sequence>MKQTQEIQMTYSGLLPQKDGKKIVRVVFERGKDFAEGIVPSGQIEKSSGFTPEELKQLSDYLIQNGDNILTKAKEVNPLRNWMRKK</sequence>
<keyword evidence="2" id="KW-1185">Reference proteome</keyword>
<dbReference type="EMBL" id="SRYA01000009">
    <property type="protein sequence ID" value="TGY97197.1"/>
    <property type="molecule type" value="Genomic_DNA"/>
</dbReference>
<accession>A0AC61RZS2</accession>
<organism evidence="1 2">
    <name type="scientific">Petralouisia muris</name>
    <dbReference type="NCBI Taxonomy" id="3032872"/>
    <lineage>
        <taxon>Bacteria</taxon>
        <taxon>Bacillati</taxon>
        <taxon>Bacillota</taxon>
        <taxon>Clostridia</taxon>
        <taxon>Lachnospirales</taxon>
        <taxon>Lachnospiraceae</taxon>
        <taxon>Petralouisia</taxon>
    </lineage>
</organism>
<gene>
    <name evidence="1" type="ORF">E5329_05860</name>
</gene>
<proteinExistence type="predicted"/>
<evidence type="ECO:0000313" key="1">
    <source>
        <dbReference type="EMBL" id="TGY97197.1"/>
    </source>
</evidence>
<evidence type="ECO:0000313" key="2">
    <source>
        <dbReference type="Proteomes" id="UP000304953"/>
    </source>
</evidence>
<comment type="caution">
    <text evidence="1">The sequence shown here is derived from an EMBL/GenBank/DDBJ whole genome shotgun (WGS) entry which is preliminary data.</text>
</comment>
<dbReference type="Proteomes" id="UP000304953">
    <property type="component" value="Unassembled WGS sequence"/>
</dbReference>
<name>A0AC61RZS2_9FIRM</name>
<reference evidence="1" key="1">
    <citation type="submission" date="2019-04" db="EMBL/GenBank/DDBJ databases">
        <title>Microbes associate with the intestines of laboratory mice.</title>
        <authorList>
            <person name="Navarre W."/>
            <person name="Wong E."/>
            <person name="Huang K."/>
            <person name="Tropini C."/>
            <person name="Ng K."/>
            <person name="Yu B."/>
        </authorList>
    </citation>
    <scope>NUCLEOTIDE SEQUENCE</scope>
    <source>
        <strain evidence="1">NM01_1-7b</strain>
    </source>
</reference>